<dbReference type="InterPro" id="IPR006099">
    <property type="entry name" value="MeMalonylCoA_mutase_a/b_cat"/>
</dbReference>
<dbReference type="EMBL" id="KT007030">
    <property type="protein sequence ID" value="AKQ04172.1"/>
    <property type="molecule type" value="Genomic_DNA"/>
</dbReference>
<dbReference type="SUPFAM" id="SSF51703">
    <property type="entry name" value="Cobalamin (vitamin B12)-dependent enzymes"/>
    <property type="match status" value="1"/>
</dbReference>
<reference evidence="4" key="1">
    <citation type="journal article" date="2015" name="ISME J.">
        <title>Aquifer environment selects for microbial species cohorts in sediment and groundwater.</title>
        <authorList>
            <person name="Hug L.A."/>
            <person name="Thomas B.C."/>
            <person name="Brown C.T."/>
            <person name="Frischkorn K.R."/>
            <person name="Williams K.H."/>
            <person name="Tringe S.G."/>
            <person name="Banfield J.F."/>
        </authorList>
    </citation>
    <scope>NUCLEOTIDE SEQUENCE</scope>
</reference>
<dbReference type="PANTHER" id="PTHR48101:SF1">
    <property type="entry name" value="METHYLMALONYL-COA MUTASE, LARGE SUBUNIT"/>
    <property type="match status" value="1"/>
</dbReference>
<proteinExistence type="predicted"/>
<dbReference type="PANTHER" id="PTHR48101">
    <property type="entry name" value="METHYLMALONYL-COA MUTASE, MITOCHONDRIAL-RELATED"/>
    <property type="match status" value="1"/>
</dbReference>
<dbReference type="InterPro" id="IPR016176">
    <property type="entry name" value="Cbl-dep_enz_cat"/>
</dbReference>
<evidence type="ECO:0000256" key="1">
    <source>
        <dbReference type="ARBA" id="ARBA00023235"/>
    </source>
</evidence>
<dbReference type="AlphaFoldDB" id="A0A0H4TCC6"/>
<keyword evidence="1" id="KW-0413">Isomerase</keyword>
<dbReference type="GO" id="GO:0031419">
    <property type="term" value="F:cobalamin binding"/>
    <property type="evidence" value="ECO:0007669"/>
    <property type="project" value="InterPro"/>
</dbReference>
<evidence type="ECO:0000256" key="2">
    <source>
        <dbReference type="SAM" id="Coils"/>
    </source>
</evidence>
<organism evidence="4">
    <name type="scientific">uncultured bacterium Rifle_16ft_4_minimus_4226</name>
    <dbReference type="NCBI Taxonomy" id="1665160"/>
    <lineage>
        <taxon>Bacteria</taxon>
        <taxon>environmental samples</taxon>
    </lineage>
</organism>
<protein>
    <submittedName>
        <fullName evidence="4">Methylmalonyl-CoA mutase</fullName>
    </submittedName>
</protein>
<dbReference type="InterPro" id="IPR006098">
    <property type="entry name" value="MMCoA_mutase_a_cat"/>
</dbReference>
<keyword evidence="2" id="KW-0175">Coiled coil</keyword>
<dbReference type="Pfam" id="PF01642">
    <property type="entry name" value="MM_CoA_mutase"/>
    <property type="match status" value="1"/>
</dbReference>
<dbReference type="Gene3D" id="3.20.20.240">
    <property type="entry name" value="Methylmalonyl-CoA mutase"/>
    <property type="match status" value="1"/>
</dbReference>
<name>A0A0H4TCC6_9BACT</name>
<feature type="domain" description="Methylmalonyl-CoA mutase alpha/beta chain catalytic" evidence="3">
    <location>
        <begin position="14"/>
        <end position="518"/>
    </location>
</feature>
<evidence type="ECO:0000313" key="4">
    <source>
        <dbReference type="EMBL" id="AKQ04172.1"/>
    </source>
</evidence>
<sequence length="527" mass="59721">MEKERERKFFTLCDREIKSVYTPADIQGMDYERDSGMPGEYPFTRGIHSNMYRGRLWTIRQIAGYGSPEATNQRYKYLLKMGQTGINYIEDQPTKMGFDSDHLMAEGEIGREGVPIDSLEDMEIAFDGIPLDKIGVTLVTNHHAIFAMYLVAAQKMGFNLNDLRGTIRNTSSYPPEAAVRLSVDIIEYCLENVPKFNSTSITGQHYREAGCTATQEIAFAFSSAMALTEAVIDRGIDVDRFAPTLSFFFDVQMDFFEEIAKFRAGRRLWARTMRERFKAKNPNSWKFRFAGQTAGSSLTAQQPENNVVRTTIQALASVLAGIQSLHTTSSDEVYALPTEKAVRTAVRTQQIIAYETGVINAVDPLGGSYFVEKLTNDMEKEMEEYLRKIEGMGNGSILKGMIRATEEGYFQREFYRSALEYQRAVEKGEKTIVSVNKFVVEEEPELEILKISLAFQEEKIRRLQELRARRDNVQLQKVLGTLKEAAATKKNIMPYVIEAVSLYATEGEIIMALQEVLGSWKETPILC</sequence>
<evidence type="ECO:0000259" key="3">
    <source>
        <dbReference type="Pfam" id="PF01642"/>
    </source>
</evidence>
<accession>A0A0H4TCC6</accession>
<feature type="coiled-coil region" evidence="2">
    <location>
        <begin position="446"/>
        <end position="476"/>
    </location>
</feature>
<dbReference type="NCBIfam" id="TIGR00641">
    <property type="entry name" value="acid_CoA_mut_N"/>
    <property type="match status" value="1"/>
</dbReference>
<dbReference type="GO" id="GO:0004494">
    <property type="term" value="F:methylmalonyl-CoA mutase activity"/>
    <property type="evidence" value="ECO:0007669"/>
    <property type="project" value="InterPro"/>
</dbReference>